<name>D1BYX1_XYLCX</name>
<protein>
    <recommendedName>
        <fullName evidence="3">DUF885 domain-containing protein</fullName>
    </recommendedName>
</protein>
<dbReference type="PANTHER" id="PTHR33361:SF2">
    <property type="entry name" value="DUF885 DOMAIN-CONTAINING PROTEIN"/>
    <property type="match status" value="1"/>
</dbReference>
<reference evidence="2" key="1">
    <citation type="submission" date="2009-11" db="EMBL/GenBank/DDBJ databases">
        <title>The complete chromosome of Xylanimonas cellulosilytica DSM 15894.</title>
        <authorList>
            <consortium name="US DOE Joint Genome Institute (JGI-PGF)"/>
            <person name="Lucas S."/>
            <person name="Copeland A."/>
            <person name="Lapidus A."/>
            <person name="Glavina del Rio T."/>
            <person name="Dalin E."/>
            <person name="Tice H."/>
            <person name="Bruce D."/>
            <person name="Goodwin L."/>
            <person name="Pitluck S."/>
            <person name="Kyrpides N."/>
            <person name="Mavromatis K."/>
            <person name="Ivanova N."/>
            <person name="Mikhailova N."/>
            <person name="Foster B."/>
            <person name="Clum A."/>
            <person name="Brettin T."/>
            <person name="Detter J.C."/>
            <person name="Han C."/>
            <person name="Larimer F."/>
            <person name="Land M."/>
            <person name="Hauser L."/>
            <person name="Markowitz V."/>
            <person name="Cheng J.F."/>
            <person name="Hugenholtz P."/>
            <person name="Woyke T."/>
            <person name="Wu D."/>
            <person name="Gehrich-Schroeter G."/>
            <person name="Schneider S."/>
            <person name="Pukall S.R."/>
            <person name="Klenk H.P."/>
            <person name="Eisen J.A."/>
        </authorList>
    </citation>
    <scope>NUCLEOTIDE SEQUENCE [LARGE SCALE GENOMIC DNA]</scope>
    <source>
        <strain evidence="2">DSM 15894 / CECT 5975 / LMG 20990 / XIL07</strain>
    </source>
</reference>
<evidence type="ECO:0000313" key="1">
    <source>
        <dbReference type="EMBL" id="ACZ30046.1"/>
    </source>
</evidence>
<dbReference type="AlphaFoldDB" id="D1BYX1"/>
<dbReference type="Proteomes" id="UP000002255">
    <property type="component" value="Chromosome"/>
</dbReference>
<sequence>MTQASTPRPQSAIDAVADAYVGKVAELDPLAASAIGLPGYDHLMSDLSPAGHDARAELDRSTLRDLEALAPTDDVDRVTLAAMRERLGLAVELHEAGEPLVDLNVIASPLQGLRDIFDIMPTGTVEAWENIASRLNLLPGAVDGYIASLSEAARRGNVPAIRQVREGVTQARELAGAESFFTSFVHGKDAAAVLDDSSACSLVRKELEHGATAAREAYDRLAAFLESDLAPQAPEADGVGRERYGLFSRQFLGATVDLDETYAWGVEELARIVAEQTAVAQEIAGPGATVEDAVARLEADPKYQLHGTEALRAWMQETADQAIADLDGVHFDISGPVRTIECMIAPTQTGGIYYTPPSDDFSRPGRMWWSVPPGVTEFGTWREKTTVFHEGVPGHHLQCAEAVVARDTLNSWRRLMCWVSGHGEGWALYAEKLMDELGYLSDPGDRLGMLDAQRMRAARVVFDIGVHLGLEAPQEWGGGRWDADKAWPFLKANVNMNESFVRFEYNRYLGWPGQAPSYKVGQRLWEQARDEARTAAGASWDAKQFHARALALGSVGLDVLRDALA</sequence>
<dbReference type="PANTHER" id="PTHR33361">
    <property type="entry name" value="GLR0591 PROTEIN"/>
    <property type="match status" value="1"/>
</dbReference>
<dbReference type="InterPro" id="IPR010281">
    <property type="entry name" value="DUF885"/>
</dbReference>
<evidence type="ECO:0008006" key="3">
    <source>
        <dbReference type="Google" id="ProtNLM"/>
    </source>
</evidence>
<reference evidence="1 2" key="2">
    <citation type="journal article" date="2010" name="Stand. Genomic Sci.">
        <title>Complete genome sequence of Xylanimonas cellulosilytica type strain (XIL07).</title>
        <authorList>
            <person name="Foster B."/>
            <person name="Pukall R."/>
            <person name="Abt B."/>
            <person name="Nolan M."/>
            <person name="Glavina Del Rio T."/>
            <person name="Chen F."/>
            <person name="Lucas S."/>
            <person name="Tice H."/>
            <person name="Pitluck S."/>
            <person name="Cheng J.-F."/>
            <person name="Chertkov O."/>
            <person name="Brettin T."/>
            <person name="Han C."/>
            <person name="Detter J.C."/>
            <person name="Bruce D."/>
            <person name="Goodwin L."/>
            <person name="Ivanova N."/>
            <person name="Mavromatis K."/>
            <person name="Pati A."/>
            <person name="Mikhailova N."/>
            <person name="Chen A."/>
            <person name="Palaniappan K."/>
            <person name="Land M."/>
            <person name="Hauser L."/>
            <person name="Chang Y.-J."/>
            <person name="Jeffries C.D."/>
            <person name="Chain P."/>
            <person name="Rohde M."/>
            <person name="Goeker M."/>
            <person name="Bristow J."/>
            <person name="Eisen J.A."/>
            <person name="Markowitz V."/>
            <person name="Hugenholtz P."/>
            <person name="Kyrpides N.C."/>
            <person name="Klenk H.-P."/>
            <person name="Lapidus A."/>
        </authorList>
    </citation>
    <scope>NUCLEOTIDE SEQUENCE [LARGE SCALE GENOMIC DNA]</scope>
    <source>
        <strain evidence="2">DSM 15894 / CECT 5975 / LMG 20990 / XIL07</strain>
    </source>
</reference>
<dbReference type="STRING" id="446471.Xcel_1015"/>
<proteinExistence type="predicted"/>
<dbReference type="HOGENOM" id="CLU_018914_3_0_11"/>
<gene>
    <name evidence="1" type="ordered locus">Xcel_1015</name>
</gene>
<organism evidence="1 2">
    <name type="scientific">Xylanimonas cellulosilytica (strain DSM 15894 / JCM 12276 / CECT 5975 / KCTC 9989 / LMG 20990 / NBRC 107835 / XIL07)</name>
    <dbReference type="NCBI Taxonomy" id="446471"/>
    <lineage>
        <taxon>Bacteria</taxon>
        <taxon>Bacillati</taxon>
        <taxon>Actinomycetota</taxon>
        <taxon>Actinomycetes</taxon>
        <taxon>Micrococcales</taxon>
        <taxon>Promicromonosporaceae</taxon>
        <taxon>Xylanimonas</taxon>
    </lineage>
</organism>
<dbReference type="RefSeq" id="WP_012877788.1">
    <property type="nucleotide sequence ID" value="NC_013530.1"/>
</dbReference>
<dbReference type="eggNOG" id="COG4805">
    <property type="taxonomic scope" value="Bacteria"/>
</dbReference>
<dbReference type="EMBL" id="CP001821">
    <property type="protein sequence ID" value="ACZ30046.1"/>
    <property type="molecule type" value="Genomic_DNA"/>
</dbReference>
<dbReference type="KEGG" id="xce:Xcel_1015"/>
<keyword evidence="2" id="KW-1185">Reference proteome</keyword>
<accession>D1BYX1</accession>
<dbReference type="Pfam" id="PF05960">
    <property type="entry name" value="DUF885"/>
    <property type="match status" value="1"/>
</dbReference>
<evidence type="ECO:0000313" key="2">
    <source>
        <dbReference type="Proteomes" id="UP000002255"/>
    </source>
</evidence>